<keyword evidence="3" id="KW-1185">Reference proteome</keyword>
<evidence type="ECO:0000313" key="2">
    <source>
        <dbReference type="EMBL" id="EDQ85220.1"/>
    </source>
</evidence>
<sequence>MMRLMAALLVLGMAQAQIPAKCATPPEWEGRVSTFDHGKNTEVFSKISYDSHNKRLRFVDEIDPHRSGQHVYERLVLFNEGVQYLVDVTDRNCTKSPIDPHFEWHAWGIPDNSTFQGESTIGALDYTITLSSWEMPAYQHPRGWEWHGQFTTEYCVPVSEVIAYDVADSITRHFFDLTIGISDPNAFVPPSNCE</sequence>
<feature type="chain" id="PRO_5002742943" evidence="1">
    <location>
        <begin position="17"/>
        <end position="194"/>
    </location>
</feature>
<dbReference type="eggNOG" id="ENOG502QQ8T">
    <property type="taxonomic scope" value="Eukaryota"/>
</dbReference>
<dbReference type="FunCoup" id="A9VBD9">
    <property type="interactions" value="81"/>
</dbReference>
<proteinExistence type="predicted"/>
<dbReference type="AlphaFoldDB" id="A9VBD9"/>
<dbReference type="PANTHER" id="PTHR10697:SF1">
    <property type="entry name" value="MAMMALIAN EPENDYMIN-RELATED PROTEIN 1"/>
    <property type="match status" value="1"/>
</dbReference>
<dbReference type="Proteomes" id="UP000001357">
    <property type="component" value="Unassembled WGS sequence"/>
</dbReference>
<evidence type="ECO:0000256" key="1">
    <source>
        <dbReference type="SAM" id="SignalP"/>
    </source>
</evidence>
<dbReference type="GeneID" id="5895235"/>
<dbReference type="KEGG" id="mbr:MONBRDRAFT_12156"/>
<dbReference type="PANTHER" id="PTHR10697">
    <property type="entry name" value="MAMMALIAN EPENDYMIN-RELATED PROTEIN 1"/>
    <property type="match status" value="1"/>
</dbReference>
<dbReference type="GO" id="GO:0007160">
    <property type="term" value="P:cell-matrix adhesion"/>
    <property type="evidence" value="ECO:0007669"/>
    <property type="project" value="InterPro"/>
</dbReference>
<reference evidence="2 3" key="1">
    <citation type="journal article" date="2008" name="Nature">
        <title>The genome of the choanoflagellate Monosiga brevicollis and the origin of metazoans.</title>
        <authorList>
            <consortium name="JGI Sequencing"/>
            <person name="King N."/>
            <person name="Westbrook M.J."/>
            <person name="Young S.L."/>
            <person name="Kuo A."/>
            <person name="Abedin M."/>
            <person name="Chapman J."/>
            <person name="Fairclough S."/>
            <person name="Hellsten U."/>
            <person name="Isogai Y."/>
            <person name="Letunic I."/>
            <person name="Marr M."/>
            <person name="Pincus D."/>
            <person name="Putnam N."/>
            <person name="Rokas A."/>
            <person name="Wright K.J."/>
            <person name="Zuzow R."/>
            <person name="Dirks W."/>
            <person name="Good M."/>
            <person name="Goodstein D."/>
            <person name="Lemons D."/>
            <person name="Li W."/>
            <person name="Lyons J.B."/>
            <person name="Morris A."/>
            <person name="Nichols S."/>
            <person name="Richter D.J."/>
            <person name="Salamov A."/>
            <person name="Bork P."/>
            <person name="Lim W.A."/>
            <person name="Manning G."/>
            <person name="Miller W.T."/>
            <person name="McGinnis W."/>
            <person name="Shapiro H."/>
            <person name="Tjian R."/>
            <person name="Grigoriev I.V."/>
            <person name="Rokhsar D."/>
        </authorList>
    </citation>
    <scope>NUCLEOTIDE SEQUENCE [LARGE SCALE GENOMIC DNA]</scope>
    <source>
        <strain evidence="3">MX1 / ATCC 50154</strain>
    </source>
</reference>
<feature type="signal peptide" evidence="1">
    <location>
        <begin position="1"/>
        <end position="16"/>
    </location>
</feature>
<name>A9VBD9_MONBE</name>
<dbReference type="InterPro" id="IPR001299">
    <property type="entry name" value="Ependymin"/>
</dbReference>
<gene>
    <name evidence="2" type="ORF">MONBRDRAFT_12156</name>
</gene>
<evidence type="ECO:0000313" key="3">
    <source>
        <dbReference type="Proteomes" id="UP000001357"/>
    </source>
</evidence>
<dbReference type="Pfam" id="PF00811">
    <property type="entry name" value="Ependymin"/>
    <property type="match status" value="1"/>
</dbReference>
<dbReference type="PRINTS" id="PR00317">
    <property type="entry name" value="EPENDYMIN"/>
</dbReference>
<dbReference type="EMBL" id="CH991576">
    <property type="protein sequence ID" value="EDQ85220.1"/>
    <property type="molecule type" value="Genomic_DNA"/>
</dbReference>
<dbReference type="SMART" id="SM00026">
    <property type="entry name" value="EPEND"/>
    <property type="match status" value="1"/>
</dbReference>
<dbReference type="GO" id="GO:0005576">
    <property type="term" value="C:extracellular region"/>
    <property type="evidence" value="ECO:0007669"/>
    <property type="project" value="InterPro"/>
</dbReference>
<dbReference type="RefSeq" id="XP_001750045.1">
    <property type="nucleotide sequence ID" value="XM_001749993.1"/>
</dbReference>
<keyword evidence="1" id="KW-0732">Signal</keyword>
<protein>
    <submittedName>
        <fullName evidence="2">Uncharacterized protein</fullName>
    </submittedName>
</protein>
<accession>A9VBD9</accession>
<organism evidence="2 3">
    <name type="scientific">Monosiga brevicollis</name>
    <name type="common">Choanoflagellate</name>
    <dbReference type="NCBI Taxonomy" id="81824"/>
    <lineage>
        <taxon>Eukaryota</taxon>
        <taxon>Choanoflagellata</taxon>
        <taxon>Craspedida</taxon>
        <taxon>Salpingoecidae</taxon>
        <taxon>Monosiga</taxon>
    </lineage>
</organism>
<dbReference type="GO" id="GO:0005764">
    <property type="term" value="C:lysosome"/>
    <property type="evidence" value="ECO:0000318"/>
    <property type="project" value="GO_Central"/>
</dbReference>
<dbReference type="InParanoid" id="A9VBD9"/>
<dbReference type="GO" id="GO:0005509">
    <property type="term" value="F:calcium ion binding"/>
    <property type="evidence" value="ECO:0007669"/>
    <property type="project" value="InterPro"/>
</dbReference>